<dbReference type="Proteomes" id="UP000095280">
    <property type="component" value="Unplaced"/>
</dbReference>
<evidence type="ECO:0000313" key="7">
    <source>
        <dbReference type="Proteomes" id="UP000095280"/>
    </source>
</evidence>
<evidence type="ECO:0000256" key="1">
    <source>
        <dbReference type="ARBA" id="ARBA00008455"/>
    </source>
</evidence>
<feature type="signal peptide" evidence="5">
    <location>
        <begin position="1"/>
        <end position="24"/>
    </location>
</feature>
<dbReference type="PROSITE" id="PS00639">
    <property type="entry name" value="THIOL_PROTEASE_HIS"/>
    <property type="match status" value="1"/>
</dbReference>
<dbReference type="InterPro" id="IPR000668">
    <property type="entry name" value="Peptidase_C1A_C"/>
</dbReference>
<evidence type="ECO:0000313" key="8">
    <source>
        <dbReference type="WBParaSite" id="maker-uti_cns_0004513-snap-gene-0.4-mRNA-1"/>
    </source>
</evidence>
<evidence type="ECO:0000313" key="9">
    <source>
        <dbReference type="WBParaSite" id="maker-uti_cns_0011483-snap-gene-0.3-mRNA-1"/>
    </source>
</evidence>
<dbReference type="InterPro" id="IPR039417">
    <property type="entry name" value="Peptidase_C1A_papain-like"/>
</dbReference>
<keyword evidence="7" id="KW-1185">Reference proteome</keyword>
<dbReference type="GO" id="GO:0008234">
    <property type="term" value="F:cysteine-type peptidase activity"/>
    <property type="evidence" value="ECO:0007669"/>
    <property type="project" value="UniProtKB-KW"/>
</dbReference>
<proteinExistence type="inferred from homology"/>
<dbReference type="Pfam" id="PF00112">
    <property type="entry name" value="Peptidase_C1"/>
    <property type="match status" value="1"/>
</dbReference>
<dbReference type="PRINTS" id="PR00705">
    <property type="entry name" value="PAPAIN"/>
</dbReference>
<evidence type="ECO:0000259" key="6">
    <source>
        <dbReference type="SMART" id="SM00645"/>
    </source>
</evidence>
<keyword evidence="4" id="KW-0788">Thiol protease</keyword>
<accession>A0A1I8ICL0</accession>
<dbReference type="Gene3D" id="3.90.70.10">
    <property type="entry name" value="Cysteine proteinases"/>
    <property type="match status" value="1"/>
</dbReference>
<dbReference type="WBParaSite" id="maker-uti_cns_0011483-snap-gene-0.3-mRNA-1">
    <property type="protein sequence ID" value="maker-uti_cns_0011483-snap-gene-0.3-mRNA-1"/>
    <property type="gene ID" value="maker-uti_cns_0011483-snap-gene-0.3"/>
</dbReference>
<evidence type="ECO:0000256" key="2">
    <source>
        <dbReference type="ARBA" id="ARBA00022670"/>
    </source>
</evidence>
<dbReference type="SMART" id="SM00645">
    <property type="entry name" value="Pept_C1"/>
    <property type="match status" value="1"/>
</dbReference>
<sequence length="420" mass="45972">MAWQQRNLLLALIIVFLCHSGVTASRHRRLFGIDNEHLTEENSRQFHAGICNASLPLNDHLYQLIGWCTKLGLGRRCLSHGVAACLFKKYIDLGAKIDAADGLASGLSKRQQIFWENLQTVATLIEARLLGKEPSGGIKGAARYGITKFMHLSPTEFRERYLSSLIVNASATKVNNEGTEPKIDGLRKKRSDFVSPDVLSFEARPNRIDWRDSKDVTKVKNQGACGACWAFAVTEVAESEFAAGAYGPLTDLSVQQVTDCTSGSAGCGGGDICHTASYYSGGGKRIVQDSLYPYVGKNEPCRQVTGGYQVGTTNVLCRNMVSNEDALPDHLWRRGTAAVAVDGHMWQYYVDGTIVHNCDTQLNHAVQIVGYDLTSDIVPFYLVRNSWGSDWGMSGYLQIAQGLNMCGIAKQVVTFGVSTD</sequence>
<evidence type="ECO:0000256" key="5">
    <source>
        <dbReference type="SAM" id="SignalP"/>
    </source>
</evidence>
<keyword evidence="3" id="KW-0378">Hydrolase</keyword>
<evidence type="ECO:0000256" key="4">
    <source>
        <dbReference type="ARBA" id="ARBA00022807"/>
    </source>
</evidence>
<dbReference type="SUPFAM" id="SSF54001">
    <property type="entry name" value="Cysteine proteinases"/>
    <property type="match status" value="1"/>
</dbReference>
<dbReference type="InterPro" id="IPR000169">
    <property type="entry name" value="Pept_cys_AS"/>
</dbReference>
<name>A0A1I8ICL0_9PLAT</name>
<comment type="similarity">
    <text evidence="1">Belongs to the peptidase C1 family.</text>
</comment>
<dbReference type="InterPro" id="IPR025660">
    <property type="entry name" value="Pept_his_AS"/>
</dbReference>
<dbReference type="CDD" id="cd02248">
    <property type="entry name" value="Peptidase_C1A"/>
    <property type="match status" value="1"/>
</dbReference>
<reference evidence="8 9" key="1">
    <citation type="submission" date="2016-11" db="UniProtKB">
        <authorList>
            <consortium name="WormBaseParasite"/>
        </authorList>
    </citation>
    <scope>IDENTIFICATION</scope>
</reference>
<dbReference type="InterPro" id="IPR038765">
    <property type="entry name" value="Papain-like_cys_pep_sf"/>
</dbReference>
<feature type="chain" id="PRO_5009734040" evidence="5">
    <location>
        <begin position="25"/>
        <end position="420"/>
    </location>
</feature>
<dbReference type="InterPro" id="IPR013128">
    <property type="entry name" value="Peptidase_C1A"/>
</dbReference>
<dbReference type="PROSITE" id="PS00139">
    <property type="entry name" value="THIOL_PROTEASE_CYS"/>
    <property type="match status" value="1"/>
</dbReference>
<evidence type="ECO:0000256" key="3">
    <source>
        <dbReference type="ARBA" id="ARBA00022801"/>
    </source>
</evidence>
<organism evidence="7 9">
    <name type="scientific">Macrostomum lignano</name>
    <dbReference type="NCBI Taxonomy" id="282301"/>
    <lineage>
        <taxon>Eukaryota</taxon>
        <taxon>Metazoa</taxon>
        <taxon>Spiralia</taxon>
        <taxon>Lophotrochozoa</taxon>
        <taxon>Platyhelminthes</taxon>
        <taxon>Rhabditophora</taxon>
        <taxon>Macrostomorpha</taxon>
        <taxon>Macrostomida</taxon>
        <taxon>Macrostomidae</taxon>
        <taxon>Macrostomum</taxon>
    </lineage>
</organism>
<dbReference type="GO" id="GO:0006508">
    <property type="term" value="P:proteolysis"/>
    <property type="evidence" value="ECO:0007669"/>
    <property type="project" value="UniProtKB-KW"/>
</dbReference>
<protein>
    <submittedName>
        <fullName evidence="8 9">Pept_C1 domain-containing protein</fullName>
    </submittedName>
</protein>
<feature type="domain" description="Peptidase C1A papain C-terminal" evidence="6">
    <location>
        <begin position="204"/>
        <end position="417"/>
    </location>
</feature>
<dbReference type="WBParaSite" id="maker-uti_cns_0004513-snap-gene-0.4-mRNA-1">
    <property type="protein sequence ID" value="maker-uti_cns_0004513-snap-gene-0.4-mRNA-1"/>
    <property type="gene ID" value="maker-uti_cns_0004513-snap-gene-0.4"/>
</dbReference>
<dbReference type="PANTHER" id="PTHR12411">
    <property type="entry name" value="CYSTEINE PROTEASE FAMILY C1-RELATED"/>
    <property type="match status" value="1"/>
</dbReference>
<dbReference type="AlphaFoldDB" id="A0A1I8ICL0"/>
<keyword evidence="5" id="KW-0732">Signal</keyword>
<keyword evidence="2" id="KW-0645">Protease</keyword>